<protein>
    <recommendedName>
        <fullName evidence="1">DUF7730 domain-containing protein</fullName>
    </recommendedName>
</protein>
<dbReference type="PANTHER" id="PTHR38790">
    <property type="entry name" value="2EXR DOMAIN-CONTAINING PROTEIN-RELATED"/>
    <property type="match status" value="1"/>
</dbReference>
<accession>A0AAQ3MC85</accession>
<reference evidence="2 3" key="1">
    <citation type="submission" date="2023-11" db="EMBL/GenBank/DDBJ databases">
        <title>An acidophilic fungus is an integral part of prey digestion in a carnivorous sundew plant.</title>
        <authorList>
            <person name="Tsai I.J."/>
        </authorList>
    </citation>
    <scope>NUCLEOTIDE SEQUENCE [LARGE SCALE GENOMIC DNA]</scope>
    <source>
        <strain evidence="2">169a</strain>
    </source>
</reference>
<dbReference type="Proteomes" id="UP001303373">
    <property type="component" value="Chromosome 14"/>
</dbReference>
<proteinExistence type="predicted"/>
<dbReference type="AlphaFoldDB" id="A0AAQ3MC85"/>
<dbReference type="EMBL" id="CP138593">
    <property type="protein sequence ID" value="WPH05092.1"/>
    <property type="molecule type" value="Genomic_DNA"/>
</dbReference>
<feature type="domain" description="DUF7730" evidence="1">
    <location>
        <begin position="96"/>
        <end position="198"/>
    </location>
</feature>
<name>A0AAQ3MC85_9PEZI</name>
<dbReference type="InterPro" id="IPR056632">
    <property type="entry name" value="DUF7730"/>
</dbReference>
<gene>
    <name evidence="2" type="ORF">R9X50_00799100</name>
</gene>
<evidence type="ECO:0000259" key="1">
    <source>
        <dbReference type="Pfam" id="PF24864"/>
    </source>
</evidence>
<dbReference type="Pfam" id="PF24864">
    <property type="entry name" value="DUF7730"/>
    <property type="match status" value="1"/>
</dbReference>
<keyword evidence="3" id="KW-1185">Reference proteome</keyword>
<sequence length="333" mass="37621">MAHSRKRARVCYADDEDELDAILYGDDRTLRDDVDARVRDADDEDVEVDFIPGRACVSLCHPTHSQLTSMQTVTRPKPKKSKVTPKAPKKIKTFPFLSLPRELRDEIYEYALTDSSAVFLVSKTKIYRRCVERGPVAPCSYRARMLLKRQSRRQYPAESEISVAETTPNPFRPALLATCKQIHEEAINLLYGQEFVVADTLALHSFIAGIGPENRKRLIDITVNTVGTSRGTHKAMNFASLTALAACVNLKVLGFECNNGGYRGDGKSIARQIYRDGHYFFEAYGAANGAKDAAVDILNFPDNHFTRSWRQTSRDSKTEKEAFDKELRRLLKH</sequence>
<evidence type="ECO:0000313" key="3">
    <source>
        <dbReference type="Proteomes" id="UP001303373"/>
    </source>
</evidence>
<evidence type="ECO:0000313" key="2">
    <source>
        <dbReference type="EMBL" id="WPH05092.1"/>
    </source>
</evidence>
<organism evidence="2 3">
    <name type="scientific">Acrodontium crateriforme</name>
    <dbReference type="NCBI Taxonomy" id="150365"/>
    <lineage>
        <taxon>Eukaryota</taxon>
        <taxon>Fungi</taxon>
        <taxon>Dikarya</taxon>
        <taxon>Ascomycota</taxon>
        <taxon>Pezizomycotina</taxon>
        <taxon>Dothideomycetes</taxon>
        <taxon>Dothideomycetidae</taxon>
        <taxon>Mycosphaerellales</taxon>
        <taxon>Teratosphaeriaceae</taxon>
        <taxon>Acrodontium</taxon>
    </lineage>
</organism>